<evidence type="ECO:0000313" key="8">
    <source>
        <dbReference type="EMBL" id="KAG8506396.1"/>
    </source>
</evidence>
<keyword evidence="9" id="KW-1185">Reference proteome</keyword>
<dbReference type="GO" id="GO:0031297">
    <property type="term" value="P:replication fork processing"/>
    <property type="evidence" value="ECO:0007669"/>
    <property type="project" value="TreeGrafter"/>
</dbReference>
<keyword evidence="6" id="KW-0539">Nucleus</keyword>
<evidence type="ECO:0000256" key="3">
    <source>
        <dbReference type="ARBA" id="ARBA00022763"/>
    </source>
</evidence>
<gene>
    <name evidence="8" type="ORF">J0S82_010313</name>
</gene>
<comment type="subcellular location">
    <subcellularLocation>
        <location evidence="1">Nucleus</location>
    </subcellularLocation>
</comment>
<feature type="compositionally biased region" description="Gly residues" evidence="7">
    <location>
        <begin position="1"/>
        <end position="16"/>
    </location>
</feature>
<evidence type="ECO:0000256" key="7">
    <source>
        <dbReference type="SAM" id="MobiDB-lite"/>
    </source>
</evidence>
<dbReference type="InterPro" id="IPR042530">
    <property type="entry name" value="EME1/EME2_C"/>
</dbReference>
<dbReference type="Proteomes" id="UP000700334">
    <property type="component" value="Unassembled WGS sequence"/>
</dbReference>
<evidence type="ECO:0000256" key="6">
    <source>
        <dbReference type="ARBA" id="ARBA00023242"/>
    </source>
</evidence>
<dbReference type="InterPro" id="IPR043087">
    <property type="entry name" value="Eme1_nucdom_sub2"/>
</dbReference>
<proteinExistence type="inferred from homology"/>
<dbReference type="Gene3D" id="4.10.800.30">
    <property type="entry name" value="ERCC4, Mus81-Eme1 complex, nuclease domain, subdomain 2"/>
    <property type="match status" value="1"/>
</dbReference>
<accession>A0A8J5ZIX5</accession>
<organism evidence="8 9">
    <name type="scientific">Galemys pyrenaicus</name>
    <name type="common">Iberian desman</name>
    <name type="synonym">Pyrenean desman</name>
    <dbReference type="NCBI Taxonomy" id="202257"/>
    <lineage>
        <taxon>Eukaryota</taxon>
        <taxon>Metazoa</taxon>
        <taxon>Chordata</taxon>
        <taxon>Craniata</taxon>
        <taxon>Vertebrata</taxon>
        <taxon>Euteleostomi</taxon>
        <taxon>Mammalia</taxon>
        <taxon>Eutheria</taxon>
        <taxon>Laurasiatheria</taxon>
        <taxon>Eulipotyphla</taxon>
        <taxon>Talpidae</taxon>
        <taxon>Galemys</taxon>
    </lineage>
</organism>
<comment type="caution">
    <text evidence="8">The sequence shown here is derived from an EMBL/GenBank/DDBJ whole genome shotgun (WGS) entry which is preliminary data.</text>
</comment>
<dbReference type="FunFam" id="1.10.150.670:FF:000002">
    <property type="entry name" value="Crossover junction endonuclease EME1"/>
    <property type="match status" value="1"/>
</dbReference>
<dbReference type="PANTHER" id="PTHR21077:SF6">
    <property type="entry name" value="CROSSOVER JUNCTION ENDONUCLEASE EME2-RELATED"/>
    <property type="match status" value="1"/>
</dbReference>
<dbReference type="Gene3D" id="1.10.150.670">
    <property type="entry name" value="Crossover junction endonuclease EME1, DNA-binding domain"/>
    <property type="match status" value="1"/>
</dbReference>
<dbReference type="GO" id="GO:0031573">
    <property type="term" value="P:mitotic intra-S DNA damage checkpoint signaling"/>
    <property type="evidence" value="ECO:0007669"/>
    <property type="project" value="TreeGrafter"/>
</dbReference>
<dbReference type="GO" id="GO:0008821">
    <property type="term" value="F:crossover junction DNA endonuclease activity"/>
    <property type="evidence" value="ECO:0007669"/>
    <property type="project" value="TreeGrafter"/>
</dbReference>
<keyword evidence="3" id="KW-0227">DNA damage</keyword>
<dbReference type="GO" id="GO:0006302">
    <property type="term" value="P:double-strand break repair"/>
    <property type="evidence" value="ECO:0007669"/>
    <property type="project" value="TreeGrafter"/>
</dbReference>
<keyword evidence="8" id="KW-0255">Endonuclease</keyword>
<reference evidence="8" key="1">
    <citation type="journal article" date="2021" name="Evol. Appl.">
        <title>The genome of the Pyrenean desman and the effects of bottlenecks and inbreeding on the genomic landscape of an endangered species.</title>
        <authorList>
            <person name="Escoda L."/>
            <person name="Castresana J."/>
        </authorList>
    </citation>
    <scope>NUCLEOTIDE SEQUENCE</scope>
    <source>
        <strain evidence="8">IBE-C5619</strain>
    </source>
</reference>
<evidence type="ECO:0000256" key="2">
    <source>
        <dbReference type="ARBA" id="ARBA00005313"/>
    </source>
</evidence>
<dbReference type="PANTHER" id="PTHR21077">
    <property type="entry name" value="EME1 PROTEIN"/>
    <property type="match status" value="1"/>
</dbReference>
<evidence type="ECO:0000256" key="4">
    <source>
        <dbReference type="ARBA" id="ARBA00023172"/>
    </source>
</evidence>
<dbReference type="GO" id="GO:0048476">
    <property type="term" value="C:Holliday junction resolvase complex"/>
    <property type="evidence" value="ECO:0007669"/>
    <property type="project" value="InterPro"/>
</dbReference>
<dbReference type="AlphaFoldDB" id="A0A8J5ZIX5"/>
<sequence length="366" mass="38161">MGNLGRRGGAQGGGRGAAAPNQGNLGRRGDAQGGGRGAAALKQLTVFVDPALLEDAGANVQLEALVALGCEFLLEPQDPARSVRWSPREPAPHARGVSVTGWVLEELLPGGSCVVQHGPGTEVLDTAWRAALGGSDHDLQAQDGGSAVEVREGPPEARTVDEHVLLLLEPAEFLRGVEQLTQARVLLQLWAGLDVLLVASWQELAQHVSALTRALAQRPLKCVAVLGGEAVGCSWSEAASGTHAPLPKAAAGPGLLFLHGGCWAAGERVTRAGVGLRAAWRRQVTQLNRVSPDVAATIVAAFPSPRLLQQAYATCSSEQERPALLADLPVTAGEGTQPRRVGHDVSRHTCLLLTTTNPDLLLDLGS</sequence>
<evidence type="ECO:0000313" key="9">
    <source>
        <dbReference type="Proteomes" id="UP000700334"/>
    </source>
</evidence>
<keyword evidence="8" id="KW-0540">Nuclease</keyword>
<dbReference type="GO" id="GO:0000712">
    <property type="term" value="P:resolution of meiotic recombination intermediates"/>
    <property type="evidence" value="ECO:0007669"/>
    <property type="project" value="TreeGrafter"/>
</dbReference>
<feature type="region of interest" description="Disordered" evidence="7">
    <location>
        <begin position="1"/>
        <end position="34"/>
    </location>
</feature>
<protein>
    <submittedName>
        <fullName evidence="8">Putative crossover junction endonuclease EME2</fullName>
    </submittedName>
</protein>
<dbReference type="InterPro" id="IPR033310">
    <property type="entry name" value="Mms4/EME1/EME2"/>
</dbReference>
<evidence type="ECO:0000256" key="1">
    <source>
        <dbReference type="ARBA" id="ARBA00004123"/>
    </source>
</evidence>
<dbReference type="EMBL" id="JAGFMF010012160">
    <property type="protein sequence ID" value="KAG8506396.1"/>
    <property type="molecule type" value="Genomic_DNA"/>
</dbReference>
<dbReference type="GO" id="GO:0005634">
    <property type="term" value="C:nucleus"/>
    <property type="evidence" value="ECO:0007669"/>
    <property type="project" value="UniProtKB-SubCell"/>
</dbReference>
<dbReference type="OrthoDB" id="343092at2759"/>
<keyword evidence="4" id="KW-0233">DNA recombination</keyword>
<evidence type="ECO:0000256" key="5">
    <source>
        <dbReference type="ARBA" id="ARBA00023204"/>
    </source>
</evidence>
<dbReference type="Pfam" id="PF21292">
    <property type="entry name" value="EME1-MUS81_C"/>
    <property type="match status" value="1"/>
</dbReference>
<comment type="similarity">
    <text evidence="2">Belongs to the EME1/MMS4 family.</text>
</comment>
<keyword evidence="5" id="KW-0234">DNA repair</keyword>
<dbReference type="Gene3D" id="3.40.50.10130">
    <property type="match status" value="1"/>
</dbReference>
<name>A0A8J5ZIX5_GALPY</name>
<keyword evidence="8" id="KW-0378">Hydrolase</keyword>